<proteinExistence type="predicted"/>
<protein>
    <submittedName>
        <fullName evidence="1">Uncharacterized protein</fullName>
    </submittedName>
</protein>
<evidence type="ECO:0000313" key="2">
    <source>
        <dbReference type="Proteomes" id="UP000692954"/>
    </source>
</evidence>
<accession>A0A8S1L6C9</accession>
<keyword evidence="2" id="KW-1185">Reference proteome</keyword>
<name>A0A8S1L6C9_9CILI</name>
<gene>
    <name evidence="1" type="ORF">PSON_ATCC_30995.1.T0170409</name>
</gene>
<dbReference type="AlphaFoldDB" id="A0A8S1L6C9"/>
<dbReference type="Proteomes" id="UP000692954">
    <property type="component" value="Unassembled WGS sequence"/>
</dbReference>
<dbReference type="EMBL" id="CAJJDN010000017">
    <property type="protein sequence ID" value="CAD8063438.1"/>
    <property type="molecule type" value="Genomic_DNA"/>
</dbReference>
<reference evidence="1" key="1">
    <citation type="submission" date="2021-01" db="EMBL/GenBank/DDBJ databases">
        <authorList>
            <consortium name="Genoscope - CEA"/>
            <person name="William W."/>
        </authorList>
    </citation>
    <scope>NUCLEOTIDE SEQUENCE</scope>
</reference>
<comment type="caution">
    <text evidence="1">The sequence shown here is derived from an EMBL/GenBank/DDBJ whole genome shotgun (WGS) entry which is preliminary data.</text>
</comment>
<sequence length="148" mass="17470">MRQIINQKQIVQLVLLKKLYKRINLIFQINNIEFSVKITINQSPTAKNNFGTLYAIKKLKNLKQWSSKIKKYLQRLANSTRSSFQQKFIIGTHKLFLLMSSFERKFIENWNKQLEHIFPSLTASHSNEKAQNLKNQCLKELLIQFAVS</sequence>
<evidence type="ECO:0000313" key="1">
    <source>
        <dbReference type="EMBL" id="CAD8063438.1"/>
    </source>
</evidence>
<organism evidence="1 2">
    <name type="scientific">Paramecium sonneborni</name>
    <dbReference type="NCBI Taxonomy" id="65129"/>
    <lineage>
        <taxon>Eukaryota</taxon>
        <taxon>Sar</taxon>
        <taxon>Alveolata</taxon>
        <taxon>Ciliophora</taxon>
        <taxon>Intramacronucleata</taxon>
        <taxon>Oligohymenophorea</taxon>
        <taxon>Peniculida</taxon>
        <taxon>Parameciidae</taxon>
        <taxon>Paramecium</taxon>
    </lineage>
</organism>